<keyword evidence="1" id="KW-1133">Transmembrane helix</keyword>
<name>A0A8S9XWY4_APOLU</name>
<keyword evidence="1" id="KW-0812">Transmembrane</keyword>
<gene>
    <name evidence="2" type="ORF">GE061_010829</name>
</gene>
<dbReference type="EMBL" id="WIXP02000003">
    <property type="protein sequence ID" value="KAF6213114.1"/>
    <property type="molecule type" value="Genomic_DNA"/>
</dbReference>
<proteinExistence type="predicted"/>
<dbReference type="OrthoDB" id="6611642at2759"/>
<dbReference type="AlphaFoldDB" id="A0A8S9XWY4"/>
<dbReference type="PANTHER" id="PTHR12459">
    <property type="entry name" value="TRANSMEMBRANE PROTEIN 135-RELATED"/>
    <property type="match status" value="1"/>
</dbReference>
<accession>A0A8S9XWY4</accession>
<keyword evidence="3" id="KW-1185">Reference proteome</keyword>
<dbReference type="PANTHER" id="PTHR12459:SF15">
    <property type="entry name" value="TRANSMEMBRANE PROTEIN 135"/>
    <property type="match status" value="1"/>
</dbReference>
<feature type="transmembrane region" description="Helical" evidence="1">
    <location>
        <begin position="277"/>
        <end position="298"/>
    </location>
</feature>
<feature type="transmembrane region" description="Helical" evidence="1">
    <location>
        <begin position="236"/>
        <end position="257"/>
    </location>
</feature>
<sequence>MKGSAKYFFLMYLAQNAIKYKSLSKEDIKPIIVSYIRSILFGMWTVCATCGVVCLWKNLTGRIDRDIVAYAAGAAGGCGIYIDDPRRRALVAYTVSALAVEALMRRLYKKVKRRIPLETAGFMILNAILMYKMRTSEVAMYKRDIWFYRPPRMKENKHFDETVNSETGETLLNACPHAGNGCTAKQCYDNVMKETSKYYIGGMLFSAAKLFITKSKLRKHPLLLLKTLFQWNNMKLACFFGWYIGVYKAISCFLCRWTKQDKAEYSLLAGFFSGLSYGINTNLTILGSLILYVTRIFGREAQEKYQLPRFHFVELTTILALLTLINTRIFDPVSCPGGFKTMVDGLSDMRLESLFTGFLNEVEKHRRTTTA</sequence>
<protein>
    <recommendedName>
        <fullName evidence="4">Transmembrane protein 135 N-terminal domain-containing protein</fullName>
    </recommendedName>
</protein>
<keyword evidence="1" id="KW-0472">Membrane</keyword>
<dbReference type="Proteomes" id="UP000466442">
    <property type="component" value="Unassembled WGS sequence"/>
</dbReference>
<evidence type="ECO:0000256" key="1">
    <source>
        <dbReference type="SAM" id="Phobius"/>
    </source>
</evidence>
<evidence type="ECO:0000313" key="3">
    <source>
        <dbReference type="Proteomes" id="UP000466442"/>
    </source>
</evidence>
<organism evidence="2 3">
    <name type="scientific">Apolygus lucorum</name>
    <name type="common">Small green plant bug</name>
    <name type="synonym">Lygocoris lucorum</name>
    <dbReference type="NCBI Taxonomy" id="248454"/>
    <lineage>
        <taxon>Eukaryota</taxon>
        <taxon>Metazoa</taxon>
        <taxon>Ecdysozoa</taxon>
        <taxon>Arthropoda</taxon>
        <taxon>Hexapoda</taxon>
        <taxon>Insecta</taxon>
        <taxon>Pterygota</taxon>
        <taxon>Neoptera</taxon>
        <taxon>Paraneoptera</taxon>
        <taxon>Hemiptera</taxon>
        <taxon>Heteroptera</taxon>
        <taxon>Panheteroptera</taxon>
        <taxon>Cimicomorpha</taxon>
        <taxon>Miridae</taxon>
        <taxon>Mirini</taxon>
        <taxon>Apolygus</taxon>
    </lineage>
</organism>
<dbReference type="InterPro" id="IPR026749">
    <property type="entry name" value="Tmem135"/>
</dbReference>
<feature type="transmembrane region" description="Helical" evidence="1">
    <location>
        <begin position="32"/>
        <end position="55"/>
    </location>
</feature>
<evidence type="ECO:0008006" key="4">
    <source>
        <dbReference type="Google" id="ProtNLM"/>
    </source>
</evidence>
<reference evidence="2" key="1">
    <citation type="journal article" date="2021" name="Mol. Ecol. Resour.">
        <title>Apolygus lucorum genome provides insights into omnivorousness and mesophyll feeding.</title>
        <authorList>
            <person name="Liu Y."/>
            <person name="Liu H."/>
            <person name="Wang H."/>
            <person name="Huang T."/>
            <person name="Liu B."/>
            <person name="Yang B."/>
            <person name="Yin L."/>
            <person name="Li B."/>
            <person name="Zhang Y."/>
            <person name="Zhang S."/>
            <person name="Jiang F."/>
            <person name="Zhang X."/>
            <person name="Ren Y."/>
            <person name="Wang B."/>
            <person name="Wang S."/>
            <person name="Lu Y."/>
            <person name="Wu K."/>
            <person name="Fan W."/>
            <person name="Wang G."/>
        </authorList>
    </citation>
    <scope>NUCLEOTIDE SEQUENCE</scope>
    <source>
        <strain evidence="2">12Hb</strain>
    </source>
</reference>
<evidence type="ECO:0000313" key="2">
    <source>
        <dbReference type="EMBL" id="KAF6213114.1"/>
    </source>
</evidence>
<comment type="caution">
    <text evidence="2">The sequence shown here is derived from an EMBL/GenBank/DDBJ whole genome shotgun (WGS) entry which is preliminary data.</text>
</comment>